<name>A0A1G2KVV3_9BACT</name>
<dbReference type="SUPFAM" id="SSF57884">
    <property type="entry name" value="Ada DNA repair protein, N-terminal domain (N-Ada 10)"/>
    <property type="match status" value="1"/>
</dbReference>
<reference evidence="2 3" key="1">
    <citation type="journal article" date="2016" name="Nat. Commun.">
        <title>Thousands of microbial genomes shed light on interconnected biogeochemical processes in an aquifer system.</title>
        <authorList>
            <person name="Anantharaman K."/>
            <person name="Brown C.T."/>
            <person name="Hug L.A."/>
            <person name="Sharon I."/>
            <person name="Castelle C.J."/>
            <person name="Probst A.J."/>
            <person name="Thomas B.C."/>
            <person name="Singh A."/>
            <person name="Wilkins M.J."/>
            <person name="Karaoz U."/>
            <person name="Brodie E.L."/>
            <person name="Williams K.H."/>
            <person name="Hubbard S.S."/>
            <person name="Banfield J.F."/>
        </authorList>
    </citation>
    <scope>NUCLEOTIDE SEQUENCE [LARGE SCALE GENOMIC DNA]</scope>
</reference>
<gene>
    <name evidence="2" type="ORF">A3J58_00305</name>
</gene>
<evidence type="ECO:0000313" key="3">
    <source>
        <dbReference type="Proteomes" id="UP000178510"/>
    </source>
</evidence>
<organism evidence="2 3">
    <name type="scientific">Candidatus Sungbacteria bacterium RIFCSPHIGHO2_02_FULL_52_23</name>
    <dbReference type="NCBI Taxonomy" id="1802274"/>
    <lineage>
        <taxon>Bacteria</taxon>
        <taxon>Candidatus Sungiibacteriota</taxon>
    </lineage>
</organism>
<feature type="transmembrane region" description="Helical" evidence="1">
    <location>
        <begin position="20"/>
        <end position="39"/>
    </location>
</feature>
<evidence type="ECO:0008006" key="4">
    <source>
        <dbReference type="Google" id="ProtNLM"/>
    </source>
</evidence>
<accession>A0A1G2KVV3</accession>
<keyword evidence="1" id="KW-0472">Membrane</keyword>
<dbReference type="Gene3D" id="3.40.10.10">
    <property type="entry name" value="DNA Methylphosphotriester Repair Domain"/>
    <property type="match status" value="1"/>
</dbReference>
<evidence type="ECO:0000256" key="1">
    <source>
        <dbReference type="SAM" id="Phobius"/>
    </source>
</evidence>
<comment type="caution">
    <text evidence="2">The sequence shown here is derived from an EMBL/GenBank/DDBJ whole genome shotgun (WGS) entry which is preliminary data.</text>
</comment>
<evidence type="ECO:0000313" key="2">
    <source>
        <dbReference type="EMBL" id="OHA03568.1"/>
    </source>
</evidence>
<protein>
    <recommendedName>
        <fullName evidence="4">Ada DNA repair metal-binding domain-containing protein</fullName>
    </recommendedName>
</protein>
<proteinExistence type="predicted"/>
<keyword evidence="1" id="KW-1133">Transmembrane helix</keyword>
<keyword evidence="1" id="KW-0812">Transmembrane</keyword>
<dbReference type="AlphaFoldDB" id="A0A1G2KVV3"/>
<dbReference type="Proteomes" id="UP000178510">
    <property type="component" value="Unassembled WGS sequence"/>
</dbReference>
<dbReference type="EMBL" id="MHQM01000023">
    <property type="protein sequence ID" value="OHA03568.1"/>
    <property type="molecule type" value="Genomic_DNA"/>
</dbReference>
<sequence length="135" mass="14729">MIAESYEKVKGWCKTNKGDLFTAGIIFCVGLGSFGLGRLSAIWPEKEPITVTNQEAGIMNYGSNSDIDSKERLPDSKPQNPAWQGRFVASKSGKYYYLPSCSGAARIKDANKIWFETEEEAKSRGLAPAANCPGL</sequence>
<dbReference type="STRING" id="1802274.A3J58_00305"/>
<dbReference type="InterPro" id="IPR035451">
    <property type="entry name" value="Ada-like_dom_sf"/>
</dbReference>